<evidence type="ECO:0000259" key="10">
    <source>
        <dbReference type="PROSITE" id="PS50109"/>
    </source>
</evidence>
<dbReference type="InterPro" id="IPR011712">
    <property type="entry name" value="Sig_transdc_His_kin_sub3_dim/P"/>
</dbReference>
<dbReference type="InterPro" id="IPR036890">
    <property type="entry name" value="HATPase_C_sf"/>
</dbReference>
<feature type="domain" description="PAS" evidence="11">
    <location>
        <begin position="185"/>
        <end position="258"/>
    </location>
</feature>
<dbReference type="CDD" id="cd00130">
    <property type="entry name" value="PAS"/>
    <property type="match status" value="1"/>
</dbReference>
<evidence type="ECO:0000259" key="11">
    <source>
        <dbReference type="PROSITE" id="PS50112"/>
    </source>
</evidence>
<dbReference type="PROSITE" id="PS50112">
    <property type="entry name" value="PAS"/>
    <property type="match status" value="1"/>
</dbReference>
<keyword evidence="14" id="KW-1185">Reference proteome</keyword>
<keyword evidence="4" id="KW-0808">Transferase</keyword>
<dbReference type="Pfam" id="PF07730">
    <property type="entry name" value="HisKA_3"/>
    <property type="match status" value="1"/>
</dbReference>
<feature type="domain" description="PAC" evidence="12">
    <location>
        <begin position="260"/>
        <end position="312"/>
    </location>
</feature>
<dbReference type="Proteomes" id="UP000033121">
    <property type="component" value="Unassembled WGS sequence"/>
</dbReference>
<dbReference type="InterPro" id="IPR001610">
    <property type="entry name" value="PAC"/>
</dbReference>
<evidence type="ECO:0000256" key="9">
    <source>
        <dbReference type="SAM" id="Phobius"/>
    </source>
</evidence>
<dbReference type="GO" id="GO:0046983">
    <property type="term" value="F:protein dimerization activity"/>
    <property type="evidence" value="ECO:0007669"/>
    <property type="project" value="InterPro"/>
</dbReference>
<dbReference type="InterPro" id="IPR003594">
    <property type="entry name" value="HATPase_dom"/>
</dbReference>
<feature type="transmembrane region" description="Helical" evidence="9">
    <location>
        <begin position="155"/>
        <end position="173"/>
    </location>
</feature>
<dbReference type="PANTHER" id="PTHR24421">
    <property type="entry name" value="NITRATE/NITRITE SENSOR PROTEIN NARX-RELATED"/>
    <property type="match status" value="1"/>
</dbReference>
<dbReference type="Pfam" id="PF08447">
    <property type="entry name" value="PAS_3"/>
    <property type="match status" value="1"/>
</dbReference>
<feature type="transmembrane region" description="Helical" evidence="9">
    <location>
        <begin position="23"/>
        <end position="39"/>
    </location>
</feature>
<evidence type="ECO:0000256" key="6">
    <source>
        <dbReference type="ARBA" id="ARBA00022777"/>
    </source>
</evidence>
<keyword evidence="9" id="KW-1133">Transmembrane helix</keyword>
<evidence type="ECO:0000259" key="12">
    <source>
        <dbReference type="PROSITE" id="PS50113"/>
    </source>
</evidence>
<keyword evidence="3" id="KW-0597">Phosphoprotein</keyword>
<dbReference type="InterPro" id="IPR013655">
    <property type="entry name" value="PAS_fold_3"/>
</dbReference>
<dbReference type="GO" id="GO:0016020">
    <property type="term" value="C:membrane"/>
    <property type="evidence" value="ECO:0007669"/>
    <property type="project" value="InterPro"/>
</dbReference>
<dbReference type="InterPro" id="IPR000014">
    <property type="entry name" value="PAS"/>
</dbReference>
<accession>A0A0E9N4D6</accession>
<keyword evidence="9" id="KW-0812">Transmembrane</keyword>
<name>A0A0E9N4D6_9BACT</name>
<dbReference type="Gene3D" id="3.30.565.10">
    <property type="entry name" value="Histidine kinase-like ATPase, C-terminal domain"/>
    <property type="match status" value="1"/>
</dbReference>
<evidence type="ECO:0000256" key="3">
    <source>
        <dbReference type="ARBA" id="ARBA00022553"/>
    </source>
</evidence>
<dbReference type="OrthoDB" id="5401121at2"/>
<dbReference type="Gene3D" id="3.30.450.20">
    <property type="entry name" value="PAS domain"/>
    <property type="match status" value="1"/>
</dbReference>
<feature type="transmembrane region" description="Helical" evidence="9">
    <location>
        <begin position="117"/>
        <end position="135"/>
    </location>
</feature>
<keyword evidence="8" id="KW-0902">Two-component regulatory system</keyword>
<evidence type="ECO:0000256" key="1">
    <source>
        <dbReference type="ARBA" id="ARBA00000085"/>
    </source>
</evidence>
<dbReference type="AlphaFoldDB" id="A0A0E9N4D6"/>
<keyword evidence="7" id="KW-0067">ATP-binding</keyword>
<dbReference type="PANTHER" id="PTHR24421:SF10">
    <property type="entry name" value="NITRATE_NITRITE SENSOR PROTEIN NARQ"/>
    <property type="match status" value="1"/>
</dbReference>
<organism evidence="13 14">
    <name type="scientific">Flavihumibacter petaseus NBRC 106054</name>
    <dbReference type="NCBI Taxonomy" id="1220578"/>
    <lineage>
        <taxon>Bacteria</taxon>
        <taxon>Pseudomonadati</taxon>
        <taxon>Bacteroidota</taxon>
        <taxon>Chitinophagia</taxon>
        <taxon>Chitinophagales</taxon>
        <taxon>Chitinophagaceae</taxon>
        <taxon>Flavihumibacter</taxon>
    </lineage>
</organism>
<dbReference type="PROSITE" id="PS50113">
    <property type="entry name" value="PAC"/>
    <property type="match status" value="1"/>
</dbReference>
<feature type="transmembrane region" description="Helical" evidence="9">
    <location>
        <begin position="94"/>
        <end position="110"/>
    </location>
</feature>
<dbReference type="GO" id="GO:0005524">
    <property type="term" value="F:ATP binding"/>
    <property type="evidence" value="ECO:0007669"/>
    <property type="project" value="UniProtKB-KW"/>
</dbReference>
<dbReference type="PROSITE" id="PS50109">
    <property type="entry name" value="HIS_KIN"/>
    <property type="match status" value="1"/>
</dbReference>
<evidence type="ECO:0000256" key="8">
    <source>
        <dbReference type="ARBA" id="ARBA00023012"/>
    </source>
</evidence>
<dbReference type="Gene3D" id="1.20.5.1930">
    <property type="match status" value="1"/>
</dbReference>
<dbReference type="GO" id="GO:0000155">
    <property type="term" value="F:phosphorelay sensor kinase activity"/>
    <property type="evidence" value="ECO:0007669"/>
    <property type="project" value="InterPro"/>
</dbReference>
<dbReference type="InterPro" id="IPR005467">
    <property type="entry name" value="His_kinase_dom"/>
</dbReference>
<dbReference type="EMBL" id="BBWV01000003">
    <property type="protein sequence ID" value="GAO44689.1"/>
    <property type="molecule type" value="Genomic_DNA"/>
</dbReference>
<dbReference type="EC" id="2.7.13.3" evidence="2"/>
<feature type="transmembrane region" description="Helical" evidence="9">
    <location>
        <begin position="45"/>
        <end position="65"/>
    </location>
</feature>
<keyword evidence="9" id="KW-0472">Membrane</keyword>
<dbReference type="SUPFAM" id="SSF55785">
    <property type="entry name" value="PYP-like sensor domain (PAS domain)"/>
    <property type="match status" value="1"/>
</dbReference>
<sequence length="530" mass="60330">MNAITHELKELNQRLTRKADRQINYFLACYFGCGLLLAIPYDTWVIATGVGALCLVAYYSAKLLLPHSNVYQYVLSTIMGVFMAQYIYQMHGLFEMHFLAFIGSAILITYRNWKLQIPLALVVIIHHAAFGYLQYIGYDKIYFTQLGYMSLETFLIHGFLATVIFFLCGLWAYNFKVAAEQQAAQASEIETIFHRVDEALFSYDPVIRKVLKISAASERIFGYTPSEIMHDDFDWEKIIYPDDRYIVAENEARLQSGNSLQFHYRIIHRDRSVRWVEVKLIPTLSPFGTVVRADGICKDITEKVDLEKKLSGERKLKQQQITAAVITAQENERAFLGQELHDNINPTLATAMLYIDSALADGDNRIERLKESKGFINSALNEIRDLSKSLVPHPVKAISLKDTIRDMLYHVNQMSRINVEMEFDGIDESILPDKLKLTLYRILQEQVNNILKHAQAQTIIVQLSEEDGTLQLTIKDDGIGFDVTQARDGVGLQNITSRTDLFNGNVIINSSPGEGCELIVRFNNSSLRTV</sequence>
<dbReference type="SMART" id="SM00086">
    <property type="entry name" value="PAC"/>
    <property type="match status" value="1"/>
</dbReference>
<evidence type="ECO:0000313" key="13">
    <source>
        <dbReference type="EMBL" id="GAO44689.1"/>
    </source>
</evidence>
<dbReference type="STRING" id="1220578.FPE01S_03_07280"/>
<comment type="catalytic activity">
    <reaction evidence="1">
        <text>ATP + protein L-histidine = ADP + protein N-phospho-L-histidine.</text>
        <dbReference type="EC" id="2.7.13.3"/>
    </reaction>
</comment>
<dbReference type="InterPro" id="IPR035965">
    <property type="entry name" value="PAS-like_dom_sf"/>
</dbReference>
<evidence type="ECO:0000256" key="4">
    <source>
        <dbReference type="ARBA" id="ARBA00022679"/>
    </source>
</evidence>
<proteinExistence type="predicted"/>
<evidence type="ECO:0000256" key="2">
    <source>
        <dbReference type="ARBA" id="ARBA00012438"/>
    </source>
</evidence>
<feature type="domain" description="Histidine kinase" evidence="10">
    <location>
        <begin position="335"/>
        <end position="526"/>
    </location>
</feature>
<dbReference type="InterPro" id="IPR050482">
    <property type="entry name" value="Sensor_HK_TwoCompSys"/>
</dbReference>
<comment type="caution">
    <text evidence="13">The sequence shown here is derived from an EMBL/GenBank/DDBJ whole genome shotgun (WGS) entry which is preliminary data.</text>
</comment>
<gene>
    <name evidence="13" type="ORF">FPE01S_03_07280</name>
</gene>
<dbReference type="Pfam" id="PF02518">
    <property type="entry name" value="HATPase_c"/>
    <property type="match status" value="1"/>
</dbReference>
<dbReference type="InterPro" id="IPR000700">
    <property type="entry name" value="PAS-assoc_C"/>
</dbReference>
<evidence type="ECO:0000256" key="5">
    <source>
        <dbReference type="ARBA" id="ARBA00022741"/>
    </source>
</evidence>
<reference evidence="13 14" key="1">
    <citation type="submission" date="2015-04" db="EMBL/GenBank/DDBJ databases">
        <title>Whole genome shotgun sequence of Flavihumibacter petaseus NBRC 106054.</title>
        <authorList>
            <person name="Miyazawa S."/>
            <person name="Hosoyama A."/>
            <person name="Hashimoto M."/>
            <person name="Noguchi M."/>
            <person name="Tsuchikane K."/>
            <person name="Ohji S."/>
            <person name="Yamazoe A."/>
            <person name="Ichikawa N."/>
            <person name="Kimura A."/>
            <person name="Fujita N."/>
        </authorList>
    </citation>
    <scope>NUCLEOTIDE SEQUENCE [LARGE SCALE GENOMIC DNA]</scope>
    <source>
        <strain evidence="13 14">NBRC 106054</strain>
    </source>
</reference>
<keyword evidence="6 13" id="KW-0418">Kinase</keyword>
<keyword evidence="5" id="KW-0547">Nucleotide-binding</keyword>
<dbReference type="SMART" id="SM00091">
    <property type="entry name" value="PAS"/>
    <property type="match status" value="1"/>
</dbReference>
<dbReference type="CDD" id="cd16917">
    <property type="entry name" value="HATPase_UhpB-NarQ-NarX-like"/>
    <property type="match status" value="1"/>
</dbReference>
<dbReference type="RefSeq" id="WP_052956015.1">
    <property type="nucleotide sequence ID" value="NZ_BBWV01000003.1"/>
</dbReference>
<dbReference type="SUPFAM" id="SSF55874">
    <property type="entry name" value="ATPase domain of HSP90 chaperone/DNA topoisomerase II/histidine kinase"/>
    <property type="match status" value="1"/>
</dbReference>
<feature type="transmembrane region" description="Helical" evidence="9">
    <location>
        <begin position="70"/>
        <end position="88"/>
    </location>
</feature>
<evidence type="ECO:0000313" key="14">
    <source>
        <dbReference type="Proteomes" id="UP000033121"/>
    </source>
</evidence>
<dbReference type="NCBIfam" id="TIGR00229">
    <property type="entry name" value="sensory_box"/>
    <property type="match status" value="1"/>
</dbReference>
<evidence type="ECO:0000256" key="7">
    <source>
        <dbReference type="ARBA" id="ARBA00022840"/>
    </source>
</evidence>
<protein>
    <recommendedName>
        <fullName evidence="2">histidine kinase</fullName>
        <ecNumber evidence="2">2.7.13.3</ecNumber>
    </recommendedName>
</protein>